<dbReference type="AlphaFoldDB" id="A0A813BZM8"/>
<gene>
    <name evidence="1" type="ORF">SNEC2469_LOCUS32638</name>
</gene>
<evidence type="ECO:0000313" key="2">
    <source>
        <dbReference type="Proteomes" id="UP000601435"/>
    </source>
</evidence>
<dbReference type="EMBL" id="CAJNJA010083184">
    <property type="protein sequence ID" value="CAE7934420.1"/>
    <property type="molecule type" value="Genomic_DNA"/>
</dbReference>
<name>A0A813BZM8_9DINO</name>
<protein>
    <submittedName>
        <fullName evidence="1">Uncharacterized protein</fullName>
    </submittedName>
</protein>
<evidence type="ECO:0000313" key="1">
    <source>
        <dbReference type="EMBL" id="CAE7934420.1"/>
    </source>
</evidence>
<dbReference type="OrthoDB" id="448294at2759"/>
<accession>A0A813BZM8</accession>
<feature type="non-terminal residue" evidence="1">
    <location>
        <position position="1"/>
    </location>
</feature>
<sequence>AGAGARAFLSALPAGRTRMEPAIFIAELRVRLRVPEAAADAWCPRCDGVLDCHGHHAGMCVAGGERTQRHNAVRDLVFAWTERAGLRPEKERTGLLLPQCPDDTQSARRRPADVYLPALSGSPAALDFAITAPQRQETLAMAGRATGAAAAAYARHKESHLDTARSCEHQGVSFVPMVAETTGTWDKSAMTVLKNVAKAVAARTGEDPASTQAAILQELSVTIRSWRGGASPQDLELPVRQAACDGFLQMRGVRCQLPASHGKSVGGCLAGLTAFVADRRTSSPLFLRSHVQLVMLALAMRVITLFRLELRAGQALQGNRQQRFIVVLLWLWSPASLGVDMLVDGLLAFETLDRVRVQLLQTLSILLVNVRKPTFRYVLQTGAYNRLLRGKPYLPDGDAEARAPSTIYDPRHGKPL</sequence>
<reference evidence="1" key="1">
    <citation type="submission" date="2021-02" db="EMBL/GenBank/DDBJ databases">
        <authorList>
            <person name="Dougan E. K."/>
            <person name="Rhodes N."/>
            <person name="Thang M."/>
            <person name="Chan C."/>
        </authorList>
    </citation>
    <scope>NUCLEOTIDE SEQUENCE</scope>
</reference>
<keyword evidence="2" id="KW-1185">Reference proteome</keyword>
<dbReference type="Proteomes" id="UP000601435">
    <property type="component" value="Unassembled WGS sequence"/>
</dbReference>
<organism evidence="1 2">
    <name type="scientific">Symbiodinium necroappetens</name>
    <dbReference type="NCBI Taxonomy" id="1628268"/>
    <lineage>
        <taxon>Eukaryota</taxon>
        <taxon>Sar</taxon>
        <taxon>Alveolata</taxon>
        <taxon>Dinophyceae</taxon>
        <taxon>Suessiales</taxon>
        <taxon>Symbiodiniaceae</taxon>
        <taxon>Symbiodinium</taxon>
    </lineage>
</organism>
<proteinExistence type="predicted"/>
<comment type="caution">
    <text evidence="1">The sequence shown here is derived from an EMBL/GenBank/DDBJ whole genome shotgun (WGS) entry which is preliminary data.</text>
</comment>